<dbReference type="Proteomes" id="UP001212170">
    <property type="component" value="Unassembled WGS sequence"/>
</dbReference>
<organism evidence="2 3">
    <name type="scientific">Flavobacterium azizsancarii</name>
    <dbReference type="NCBI Taxonomy" id="2961580"/>
    <lineage>
        <taxon>Bacteria</taxon>
        <taxon>Pseudomonadati</taxon>
        <taxon>Bacteroidota</taxon>
        <taxon>Flavobacteriia</taxon>
        <taxon>Flavobacteriales</taxon>
        <taxon>Flavobacteriaceae</taxon>
        <taxon>Flavobacterium</taxon>
    </lineage>
</organism>
<dbReference type="EMBL" id="JAMZNK010000008">
    <property type="protein sequence ID" value="MDA6069376.1"/>
    <property type="molecule type" value="Genomic_DNA"/>
</dbReference>
<protein>
    <recommendedName>
        <fullName evidence="4">YcxB-like protein domain-containing protein</fullName>
    </recommendedName>
</protein>
<evidence type="ECO:0000313" key="2">
    <source>
        <dbReference type="EMBL" id="MDA6069376.1"/>
    </source>
</evidence>
<keyword evidence="1" id="KW-1133">Transmembrane helix</keyword>
<keyword evidence="1" id="KW-0472">Membrane</keyword>
<accession>A0ABT4WA20</accession>
<evidence type="ECO:0000313" key="3">
    <source>
        <dbReference type="Proteomes" id="UP001212170"/>
    </source>
</evidence>
<evidence type="ECO:0000256" key="1">
    <source>
        <dbReference type="SAM" id="Phobius"/>
    </source>
</evidence>
<sequence length="159" mass="18728">MRPIIDINNLSYSKEILIYDTRTNILLRILLLIGLAVAAIYFLNQNQSLAALVLLGIFLFQIPYLIKEIKRIDEIQFRINSKGIQYRNLILVSWSNIENERVITEYNDEKDISYYFIYYIIDSGQVMKFNLSNLSTDINELSLALTIHRNRYKKENDIV</sequence>
<gene>
    <name evidence="2" type="ORF">NJT12_07070</name>
</gene>
<feature type="transmembrane region" description="Helical" evidence="1">
    <location>
        <begin position="25"/>
        <end position="43"/>
    </location>
</feature>
<feature type="transmembrane region" description="Helical" evidence="1">
    <location>
        <begin position="49"/>
        <end position="66"/>
    </location>
</feature>
<dbReference type="RefSeq" id="WP_271335188.1">
    <property type="nucleotide sequence ID" value="NZ_JAMZNK010000008.1"/>
</dbReference>
<comment type="caution">
    <text evidence="2">The sequence shown here is derived from an EMBL/GenBank/DDBJ whole genome shotgun (WGS) entry which is preliminary data.</text>
</comment>
<reference evidence="2 3" key="1">
    <citation type="journal article" date="2023" name="Chemosphere">
        <title>Whole genome analysis of Flavobacterium aziz-sancarii sp. nov., isolated from Ardley Island (Antarctica), revealed a rich resistome and bioremediation potential.</title>
        <authorList>
            <person name="Otur C."/>
            <person name="Okay S."/>
            <person name="Kurt-Kizildogan A."/>
        </authorList>
    </citation>
    <scope>NUCLEOTIDE SEQUENCE [LARGE SCALE GENOMIC DNA]</scope>
    <source>
        <strain evidence="2 3">AC</strain>
    </source>
</reference>
<keyword evidence="3" id="KW-1185">Reference proteome</keyword>
<keyword evidence="1" id="KW-0812">Transmembrane</keyword>
<proteinExistence type="predicted"/>
<evidence type="ECO:0008006" key="4">
    <source>
        <dbReference type="Google" id="ProtNLM"/>
    </source>
</evidence>
<name>A0ABT4WA20_9FLAO</name>